<feature type="transmembrane region" description="Helical" evidence="2">
    <location>
        <begin position="232"/>
        <end position="256"/>
    </location>
</feature>
<proteinExistence type="predicted"/>
<keyword evidence="2" id="KW-1133">Transmembrane helix</keyword>
<dbReference type="PANTHER" id="PTHR33927">
    <property type="entry name" value="TRANSMEMBRANE PROTEIN"/>
    <property type="match status" value="1"/>
</dbReference>
<feature type="region of interest" description="Disordered" evidence="1">
    <location>
        <begin position="1"/>
        <end position="34"/>
    </location>
</feature>
<feature type="transmembrane region" description="Helical" evidence="2">
    <location>
        <begin position="268"/>
        <end position="287"/>
    </location>
</feature>
<organism evidence="3 4">
    <name type="scientific">Didymella heteroderae</name>
    <dbReference type="NCBI Taxonomy" id="1769908"/>
    <lineage>
        <taxon>Eukaryota</taxon>
        <taxon>Fungi</taxon>
        <taxon>Dikarya</taxon>
        <taxon>Ascomycota</taxon>
        <taxon>Pezizomycotina</taxon>
        <taxon>Dothideomycetes</taxon>
        <taxon>Pleosporomycetidae</taxon>
        <taxon>Pleosporales</taxon>
        <taxon>Pleosporineae</taxon>
        <taxon>Didymellaceae</taxon>
        <taxon>Didymella</taxon>
    </lineage>
</organism>
<gene>
    <name evidence="3" type="ORF">E8E12_005827</name>
</gene>
<evidence type="ECO:0008006" key="5">
    <source>
        <dbReference type="Google" id="ProtNLM"/>
    </source>
</evidence>
<evidence type="ECO:0000256" key="1">
    <source>
        <dbReference type="SAM" id="MobiDB-lite"/>
    </source>
</evidence>
<feature type="transmembrane region" description="Helical" evidence="2">
    <location>
        <begin position="107"/>
        <end position="132"/>
    </location>
</feature>
<name>A0A9P4WL09_9PLEO</name>
<keyword evidence="4" id="KW-1185">Reference proteome</keyword>
<accession>A0A9P4WL09</accession>
<reference evidence="3" key="1">
    <citation type="submission" date="2019-04" db="EMBL/GenBank/DDBJ databases">
        <title>Sequencing of skin fungus with MAO and IRED activity.</title>
        <authorList>
            <person name="Marsaioli A.J."/>
            <person name="Bonatto J.M.C."/>
            <person name="Reis Junior O."/>
        </authorList>
    </citation>
    <scope>NUCLEOTIDE SEQUENCE</scope>
    <source>
        <strain evidence="3">28M1</strain>
    </source>
</reference>
<comment type="caution">
    <text evidence="3">The sequence shown here is derived from an EMBL/GenBank/DDBJ whole genome shotgun (WGS) entry which is preliminary data.</text>
</comment>
<sequence>MSYIQRQREATGPAKTPCQSPVKSAPIPSGRPTAIFDPDQFRLIEPPRRIIDLEKGPQHSHFGSSLRSSRSDASICSSTALLEKASSPTHQSLPPKRHHRITRRLRYSLFAVYQCLFTFVFLLNAAAVLVLLHLSSWHNSKAFQVNNLATLASSNFLLAILFRQDWLVNLLFRTAWLVPWSLPLRIRRIVSRVYCYGGIHSGAAVAGTSWWIAFTCMLSWEGVAHGSFTPFILVLTLVIASLLITIVTLSLPGVRARYHDTWELTHRFLGWLSILLFWAQILLLTSYISVLSPELSFASTLTHTPTFWTLIAITALLVYPWLLLRRWTFTATLLSDHALQLSFPNKVHKYSCLVLSDSPLREWHPFATFPSAARGADETGNSLVVSAAGDWTQGLISRAQQHTPGGRKSDMRFWVKSHPRAGVLSLSCIYARVLILTTGSGIGPCLSSLLDRPATQMARLVWSTRSPLRTYGEHMLRLVHEADPDALVLDTDQMGRPDLLSIAWSMYVEMQAEAVFVLSNERVTRTVVGGLERRGVPAFGPIWDS</sequence>
<keyword evidence="2" id="KW-0472">Membrane</keyword>
<feature type="transmembrane region" description="Helical" evidence="2">
    <location>
        <begin position="193"/>
        <end position="212"/>
    </location>
</feature>
<dbReference type="AlphaFoldDB" id="A0A9P4WL09"/>
<keyword evidence="2" id="KW-0812">Transmembrane</keyword>
<feature type="transmembrane region" description="Helical" evidence="2">
    <location>
        <begin position="307"/>
        <end position="324"/>
    </location>
</feature>
<evidence type="ECO:0000313" key="4">
    <source>
        <dbReference type="Proteomes" id="UP000758155"/>
    </source>
</evidence>
<dbReference type="OrthoDB" id="3142841at2759"/>
<dbReference type="EMBL" id="SWKV01000059">
    <property type="protein sequence ID" value="KAF3035328.1"/>
    <property type="molecule type" value="Genomic_DNA"/>
</dbReference>
<dbReference type="PANTHER" id="PTHR33927:SF5">
    <property type="entry name" value="ENZYME, PUTATIVE (AFU_ORTHOLOGUE AFUA_8G01222)-RELATED"/>
    <property type="match status" value="1"/>
</dbReference>
<dbReference type="InterPro" id="IPR052979">
    <property type="entry name" value="Adenylate-forming_domain"/>
</dbReference>
<evidence type="ECO:0000313" key="3">
    <source>
        <dbReference type="EMBL" id="KAF3035328.1"/>
    </source>
</evidence>
<dbReference type="Proteomes" id="UP000758155">
    <property type="component" value="Unassembled WGS sequence"/>
</dbReference>
<evidence type="ECO:0000256" key="2">
    <source>
        <dbReference type="SAM" id="Phobius"/>
    </source>
</evidence>
<protein>
    <recommendedName>
        <fullName evidence="5">Integral membrane protein TmpA</fullName>
    </recommendedName>
</protein>